<name>A0A6G1CGQ7_9ORYZ</name>
<dbReference type="EMBL" id="SPHZ02000009">
    <property type="protein sequence ID" value="KAF0899815.1"/>
    <property type="molecule type" value="Genomic_DNA"/>
</dbReference>
<evidence type="ECO:0000256" key="1">
    <source>
        <dbReference type="SAM" id="MobiDB-lite"/>
    </source>
</evidence>
<sequence length="69" mass="7219">MALSTNSLTEPASDLASPPEACMLKMASSSELTSSPRAPNLEPKTTREEDPKPGAATKFFAGAENPQLV</sequence>
<evidence type="ECO:0000313" key="3">
    <source>
        <dbReference type="Proteomes" id="UP000479710"/>
    </source>
</evidence>
<gene>
    <name evidence="2" type="ORF">E2562_024849</name>
</gene>
<evidence type="ECO:0000313" key="2">
    <source>
        <dbReference type="EMBL" id="KAF0899815.1"/>
    </source>
</evidence>
<reference evidence="2 3" key="1">
    <citation type="submission" date="2019-11" db="EMBL/GenBank/DDBJ databases">
        <title>Whole genome sequence of Oryza granulata.</title>
        <authorList>
            <person name="Li W."/>
        </authorList>
    </citation>
    <scope>NUCLEOTIDE SEQUENCE [LARGE SCALE GENOMIC DNA]</scope>
    <source>
        <strain evidence="3">cv. Menghai</strain>
        <tissue evidence="2">Leaf</tissue>
    </source>
</reference>
<organism evidence="2 3">
    <name type="scientific">Oryza meyeriana var. granulata</name>
    <dbReference type="NCBI Taxonomy" id="110450"/>
    <lineage>
        <taxon>Eukaryota</taxon>
        <taxon>Viridiplantae</taxon>
        <taxon>Streptophyta</taxon>
        <taxon>Embryophyta</taxon>
        <taxon>Tracheophyta</taxon>
        <taxon>Spermatophyta</taxon>
        <taxon>Magnoliopsida</taxon>
        <taxon>Liliopsida</taxon>
        <taxon>Poales</taxon>
        <taxon>Poaceae</taxon>
        <taxon>BOP clade</taxon>
        <taxon>Oryzoideae</taxon>
        <taxon>Oryzeae</taxon>
        <taxon>Oryzinae</taxon>
        <taxon>Oryza</taxon>
        <taxon>Oryza meyeriana</taxon>
    </lineage>
</organism>
<feature type="compositionally biased region" description="Polar residues" evidence="1">
    <location>
        <begin position="27"/>
        <end position="37"/>
    </location>
</feature>
<feature type="compositionally biased region" description="Polar residues" evidence="1">
    <location>
        <begin position="1"/>
        <end position="10"/>
    </location>
</feature>
<dbReference type="Proteomes" id="UP000479710">
    <property type="component" value="Unassembled WGS sequence"/>
</dbReference>
<protein>
    <submittedName>
        <fullName evidence="2">Uncharacterized protein</fullName>
    </submittedName>
</protein>
<comment type="caution">
    <text evidence="2">The sequence shown here is derived from an EMBL/GenBank/DDBJ whole genome shotgun (WGS) entry which is preliminary data.</text>
</comment>
<proteinExistence type="predicted"/>
<dbReference type="AlphaFoldDB" id="A0A6G1CGQ7"/>
<keyword evidence="3" id="KW-1185">Reference proteome</keyword>
<accession>A0A6G1CGQ7</accession>
<feature type="region of interest" description="Disordered" evidence="1">
    <location>
        <begin position="1"/>
        <end position="69"/>
    </location>
</feature>